<dbReference type="Pfam" id="PF10991">
    <property type="entry name" value="Enc34_ssDNA-bd"/>
    <property type="match status" value="1"/>
</dbReference>
<dbReference type="EMBL" id="MN317029">
    <property type="protein sequence ID" value="QFG04471.1"/>
    <property type="molecule type" value="Genomic_DNA"/>
</dbReference>
<protein>
    <recommendedName>
        <fullName evidence="4">DUF2815 family protein</fullName>
    </recommendedName>
</protein>
<evidence type="ECO:0000313" key="2">
    <source>
        <dbReference type="EMBL" id="QFG04471.1"/>
    </source>
</evidence>
<dbReference type="Proteomes" id="UP000326305">
    <property type="component" value="Segment"/>
</dbReference>
<accession>A0A5J6T425</accession>
<dbReference type="Gene3D" id="2.40.50.140">
    <property type="entry name" value="Nucleic acid-binding proteins"/>
    <property type="match status" value="1"/>
</dbReference>
<dbReference type="RefSeq" id="YP_009998236.1">
    <property type="nucleotide sequence ID" value="NC_052984.1"/>
</dbReference>
<dbReference type="GeneID" id="62680818"/>
<dbReference type="KEGG" id="vg:62680818"/>
<keyword evidence="3" id="KW-1185">Reference proteome</keyword>
<dbReference type="SUPFAM" id="SSF50249">
    <property type="entry name" value="Nucleic acid-binding proteins"/>
    <property type="match status" value="1"/>
</dbReference>
<reference evidence="2 3" key="1">
    <citation type="submission" date="2019-08" db="EMBL/GenBank/DDBJ databases">
        <authorList>
            <person name="Zhang R."/>
        </authorList>
    </citation>
    <scope>NUCLEOTIDE SEQUENCE [LARGE SCALE GENOMIC DNA]</scope>
</reference>
<name>A0A5J6T425_9CAUD</name>
<dbReference type="InterPro" id="IPR022595">
    <property type="entry name" value="Enc34_ssDNA-bd"/>
</dbReference>
<sequence length="211" mass="23922">MAQAQNRPAKLKTVPNAILYEGDVIKLLNVRASYPHLDEPYKGDSDEGKAAYSISALLPKETHREAAVLVSNAIKAFAEREKFKVAKDRRCLKDGEGSGKDEQENCWIVSARETKAPTVRDRTGRKFEDRKQIPNTIYPGCRVDVIIRLWKQDNKFGKRVNANLISVAFRADDDELGEGRVNDDNYWDENDFEGDAESSWEDELNGDDDEI</sequence>
<evidence type="ECO:0000313" key="3">
    <source>
        <dbReference type="Proteomes" id="UP000326305"/>
    </source>
</evidence>
<evidence type="ECO:0008006" key="4">
    <source>
        <dbReference type="Google" id="ProtNLM"/>
    </source>
</evidence>
<feature type="compositionally biased region" description="Acidic residues" evidence="1">
    <location>
        <begin position="185"/>
        <end position="211"/>
    </location>
</feature>
<proteinExistence type="predicted"/>
<evidence type="ECO:0000256" key="1">
    <source>
        <dbReference type="SAM" id="MobiDB-lite"/>
    </source>
</evidence>
<feature type="region of interest" description="Disordered" evidence="1">
    <location>
        <begin position="176"/>
        <end position="211"/>
    </location>
</feature>
<dbReference type="InterPro" id="IPR012340">
    <property type="entry name" value="NA-bd_OB-fold"/>
</dbReference>
<organism evidence="2 3">
    <name type="scientific">Aeromonas phage vB_AhyS-A18P4</name>
    <dbReference type="NCBI Taxonomy" id="2608321"/>
    <lineage>
        <taxon>Viruses</taxon>
        <taxon>Duplodnaviria</taxon>
        <taxon>Heunggongvirae</taxon>
        <taxon>Uroviricota</taxon>
        <taxon>Caudoviricetes</taxon>
        <taxon>Casjensviridae</taxon>
        <taxon>Sharonstreetvirus</taxon>
        <taxon>Sharonstreetvirus A18P4</taxon>
    </lineage>
</organism>